<dbReference type="EMBL" id="JADBGQ010000005">
    <property type="protein sequence ID" value="KAG5398802.1"/>
    <property type="molecule type" value="Genomic_DNA"/>
</dbReference>
<feature type="binding site" evidence="4">
    <location>
        <begin position="155"/>
        <end position="162"/>
    </location>
    <ligand>
        <name>ATP</name>
        <dbReference type="ChEBI" id="CHEBI:30616"/>
    </ligand>
</feature>
<dbReference type="InterPro" id="IPR027417">
    <property type="entry name" value="P-loop_NTPase"/>
</dbReference>
<protein>
    <recommendedName>
        <fullName evidence="5">Kinesin-like protein</fullName>
    </recommendedName>
</protein>
<feature type="compositionally biased region" description="Low complexity" evidence="7">
    <location>
        <begin position="569"/>
        <end position="583"/>
    </location>
</feature>
<keyword evidence="2 4" id="KW-0067">ATP-binding</keyword>
<dbReference type="InterPro" id="IPR027640">
    <property type="entry name" value="Kinesin-like_fam"/>
</dbReference>
<feature type="region of interest" description="Disordered" evidence="7">
    <location>
        <begin position="1"/>
        <end position="75"/>
    </location>
</feature>
<sequence>MMASSKQGSKSRKTGFSNFKGADSTASSTTSSSKLYQETSIDDGHSSPASSSAQSKQHFFSPDSVPQSAQRSKENVTVTVRFRPLSPREIRQGEEVAWYADGETIVRNEYNPTIAYAYDRVFGPTTTTRNVYDVAAHHVVNGAMEGINGTIFAYGVTSSGKTHTMHGDQRSPGIIPLAVKDAFSIIQETPSREFLLRISYMEIYNEVVNDLLNPAGHNLRIREDKQGTFVEGIKEEVVLSPAHALSLIAAGEEQRHVGSTNYNLLSSRSHTIFTLTIESSPLGNKIKGEAVHLSQLNLVDLAGSESSKVETSGLRRKEGSYINKSLLTLGTVISKLTDVKASHVPYRDSKLTRILQSSLSGHDRVSLICTVTPASSSSEETHNTLKFAHRAKHIEIQAEQNKILDEKSLIKKYQHEIRQLKEELEQIKQDIVPIPQLNDIGTDDIVLLKQKLEDGQVKLQSRLEEEEEAKAALLSRIQRLTKLILVSTKTSQTSRLPHRFEPRRRHSFGEEELAYLPYKRRDMMDDEHLDLYVSAEGNNEIRDIAFREEKKTRKHGLLNWLKPKKRDNSSSASDQSSVVKSNSTPSTPQGGGNNLHAESRFSEGSPLMEQFSEPKEDREALEDTSHEMDTPETSNKVMDELDLLREQKKILSEEAALQSSSLKRLLDEAAKSPQNEEIKEEIKALNDDIKAKNDQIATLEKQILDFVIASHEALDKSDIVQALAELRDQVNEKSFELEVKAADNNIIQEKLNQKETKIEELKQKAKELSESKEQLEHRNRKLAEESSYAKGLASAAAVELKALSEEVAKLMNHNERLAAELAALKSSVPQRGNKPGTTTATNVRNNGRRESLAKRQQEQESSSMELKRELRMSKERERSYEAALVDRDQREAELVRIVEESKQREAYLENELASMWVLVSKLRRSQEGGSEISDSVSETLQTDRSF</sequence>
<dbReference type="PRINTS" id="PR00380">
    <property type="entry name" value="KINESINHEAVY"/>
</dbReference>
<proteinExistence type="inferred from homology"/>
<dbReference type="SUPFAM" id="SSF52540">
    <property type="entry name" value="P-loop containing nucleoside triphosphate hydrolases"/>
    <property type="match status" value="1"/>
</dbReference>
<dbReference type="PROSITE" id="PS00411">
    <property type="entry name" value="KINESIN_MOTOR_1"/>
    <property type="match status" value="1"/>
</dbReference>
<comment type="similarity">
    <text evidence="4 5">Belongs to the TRAFAC class myosin-kinesin ATPase superfamily. Kinesin family.</text>
</comment>
<dbReference type="InterPro" id="IPR036961">
    <property type="entry name" value="Kinesin_motor_dom_sf"/>
</dbReference>
<feature type="compositionally biased region" description="Basic and acidic residues" evidence="7">
    <location>
        <begin position="847"/>
        <end position="858"/>
    </location>
</feature>
<accession>A0ABQ7MJI3</accession>
<feature type="compositionally biased region" description="Basic and acidic residues" evidence="7">
    <location>
        <begin position="865"/>
        <end position="881"/>
    </location>
</feature>
<feature type="compositionally biased region" description="Basic and acidic residues" evidence="7">
    <location>
        <begin position="612"/>
        <end position="629"/>
    </location>
</feature>
<feature type="region of interest" description="Disordered" evidence="7">
    <location>
        <begin position="824"/>
        <end position="881"/>
    </location>
</feature>
<dbReference type="Pfam" id="PF00225">
    <property type="entry name" value="Kinesin"/>
    <property type="match status" value="1"/>
</dbReference>
<dbReference type="PANTHER" id="PTHR47968">
    <property type="entry name" value="CENTROMERE PROTEIN E"/>
    <property type="match status" value="1"/>
</dbReference>
<keyword evidence="6" id="KW-0175">Coiled coil</keyword>
<evidence type="ECO:0000313" key="10">
    <source>
        <dbReference type="Proteomes" id="UP000823674"/>
    </source>
</evidence>
<feature type="region of interest" description="Disordered" evidence="7">
    <location>
        <begin position="924"/>
        <end position="946"/>
    </location>
</feature>
<feature type="compositionally biased region" description="Polar residues" evidence="7">
    <location>
        <begin position="932"/>
        <end position="946"/>
    </location>
</feature>
<evidence type="ECO:0000256" key="2">
    <source>
        <dbReference type="ARBA" id="ARBA00022840"/>
    </source>
</evidence>
<keyword evidence="1 4" id="KW-0547">Nucleotide-binding</keyword>
<dbReference type="PROSITE" id="PS50067">
    <property type="entry name" value="KINESIN_MOTOR_2"/>
    <property type="match status" value="1"/>
</dbReference>
<feature type="region of interest" description="Disordered" evidence="7">
    <location>
        <begin position="768"/>
        <end position="787"/>
    </location>
</feature>
<feature type="region of interest" description="Disordered" evidence="7">
    <location>
        <begin position="557"/>
        <end position="637"/>
    </location>
</feature>
<evidence type="ECO:0000256" key="6">
    <source>
        <dbReference type="SAM" id="Coils"/>
    </source>
</evidence>
<dbReference type="PANTHER" id="PTHR47968:SF9">
    <property type="entry name" value="KINESIN-LIKE PROTEIN KIN-7K, CHLOROPLASTIC ISOFORM X1"/>
    <property type="match status" value="1"/>
</dbReference>
<keyword evidence="10" id="KW-1185">Reference proteome</keyword>
<dbReference type="Gene3D" id="3.40.850.10">
    <property type="entry name" value="Kinesin motor domain"/>
    <property type="match status" value="1"/>
</dbReference>
<evidence type="ECO:0000313" key="9">
    <source>
        <dbReference type="EMBL" id="KAG5398802.1"/>
    </source>
</evidence>
<feature type="compositionally biased region" description="Basic and acidic residues" evidence="7">
    <location>
        <begin position="768"/>
        <end position="784"/>
    </location>
</feature>
<evidence type="ECO:0000256" key="1">
    <source>
        <dbReference type="ARBA" id="ARBA00022741"/>
    </source>
</evidence>
<dbReference type="InterPro" id="IPR001752">
    <property type="entry name" value="Kinesin_motor_dom"/>
</dbReference>
<gene>
    <name evidence="9" type="primary">A05p047420.1_BraROA</name>
    <name evidence="9" type="ORF">IGI04_020616</name>
</gene>
<feature type="compositionally biased region" description="Polar residues" evidence="7">
    <location>
        <begin position="64"/>
        <end position="75"/>
    </location>
</feature>
<feature type="domain" description="Kinesin motor" evidence="8">
    <location>
        <begin position="75"/>
        <end position="394"/>
    </location>
</feature>
<evidence type="ECO:0000256" key="4">
    <source>
        <dbReference type="PROSITE-ProRule" id="PRU00283"/>
    </source>
</evidence>
<evidence type="ECO:0000256" key="3">
    <source>
        <dbReference type="ARBA" id="ARBA00023175"/>
    </source>
</evidence>
<keyword evidence="3 4" id="KW-0505">Motor protein</keyword>
<dbReference type="InterPro" id="IPR019821">
    <property type="entry name" value="Kinesin_motor_CS"/>
</dbReference>
<feature type="compositionally biased region" description="Low complexity" evidence="7">
    <location>
        <begin position="46"/>
        <end position="55"/>
    </location>
</feature>
<feature type="coiled-coil region" evidence="6">
    <location>
        <begin position="396"/>
        <end position="483"/>
    </location>
</feature>
<organism evidence="9 10">
    <name type="scientific">Brassica rapa subsp. trilocularis</name>
    <dbReference type="NCBI Taxonomy" id="1813537"/>
    <lineage>
        <taxon>Eukaryota</taxon>
        <taxon>Viridiplantae</taxon>
        <taxon>Streptophyta</taxon>
        <taxon>Embryophyta</taxon>
        <taxon>Tracheophyta</taxon>
        <taxon>Spermatophyta</taxon>
        <taxon>Magnoliopsida</taxon>
        <taxon>eudicotyledons</taxon>
        <taxon>Gunneridae</taxon>
        <taxon>Pentapetalae</taxon>
        <taxon>rosids</taxon>
        <taxon>malvids</taxon>
        <taxon>Brassicales</taxon>
        <taxon>Brassicaceae</taxon>
        <taxon>Brassiceae</taxon>
        <taxon>Brassica</taxon>
    </lineage>
</organism>
<comment type="caution">
    <text evidence="9">The sequence shown here is derived from an EMBL/GenBank/DDBJ whole genome shotgun (WGS) entry which is preliminary data.</text>
</comment>
<name>A0ABQ7MJI3_BRACM</name>
<feature type="compositionally biased region" description="Low complexity" evidence="7">
    <location>
        <begin position="24"/>
        <end position="33"/>
    </location>
</feature>
<evidence type="ECO:0000259" key="8">
    <source>
        <dbReference type="PROSITE" id="PS50067"/>
    </source>
</evidence>
<dbReference type="Proteomes" id="UP000823674">
    <property type="component" value="Chromosome A05"/>
</dbReference>
<dbReference type="CDD" id="cd01374">
    <property type="entry name" value="KISc_CENP_E"/>
    <property type="match status" value="1"/>
</dbReference>
<keyword evidence="5" id="KW-0493">Microtubule</keyword>
<evidence type="ECO:0000256" key="7">
    <source>
        <dbReference type="SAM" id="MobiDB-lite"/>
    </source>
</evidence>
<evidence type="ECO:0000256" key="5">
    <source>
        <dbReference type="RuleBase" id="RU000394"/>
    </source>
</evidence>
<reference evidence="9 10" key="1">
    <citation type="submission" date="2021-03" db="EMBL/GenBank/DDBJ databases">
        <authorList>
            <person name="King G.J."/>
            <person name="Bancroft I."/>
            <person name="Baten A."/>
            <person name="Bloomfield J."/>
            <person name="Borpatragohain P."/>
            <person name="He Z."/>
            <person name="Irish N."/>
            <person name="Irwin J."/>
            <person name="Liu K."/>
            <person name="Mauleon R.P."/>
            <person name="Moore J."/>
            <person name="Morris R."/>
            <person name="Ostergaard L."/>
            <person name="Wang B."/>
            <person name="Wells R."/>
        </authorList>
    </citation>
    <scope>NUCLEOTIDE SEQUENCE [LARGE SCALE GENOMIC DNA]</scope>
    <source>
        <strain evidence="9">R-o-18</strain>
        <tissue evidence="9">Leaf</tissue>
    </source>
</reference>
<dbReference type="SMART" id="SM00129">
    <property type="entry name" value="KISc"/>
    <property type="match status" value="1"/>
</dbReference>
<feature type="compositionally biased region" description="Polar residues" evidence="7">
    <location>
        <begin position="827"/>
        <end position="845"/>
    </location>
</feature>